<protein>
    <submittedName>
        <fullName evidence="2">Uncharacterized protein</fullName>
    </submittedName>
</protein>
<gene>
    <name evidence="2" type="ORF">GCM10010104_08160</name>
</gene>
<evidence type="ECO:0000313" key="2">
    <source>
        <dbReference type="EMBL" id="GAA2220719.1"/>
    </source>
</evidence>
<accession>A0ABN3D5J2</accession>
<dbReference type="Proteomes" id="UP001501474">
    <property type="component" value="Unassembled WGS sequence"/>
</dbReference>
<evidence type="ECO:0000313" key="3">
    <source>
        <dbReference type="Proteomes" id="UP001501474"/>
    </source>
</evidence>
<reference evidence="2 3" key="1">
    <citation type="journal article" date="2019" name="Int. J. Syst. Evol. Microbiol.">
        <title>The Global Catalogue of Microorganisms (GCM) 10K type strain sequencing project: providing services to taxonomists for standard genome sequencing and annotation.</title>
        <authorList>
            <consortium name="The Broad Institute Genomics Platform"/>
            <consortium name="The Broad Institute Genome Sequencing Center for Infectious Disease"/>
            <person name="Wu L."/>
            <person name="Ma J."/>
        </authorList>
    </citation>
    <scope>NUCLEOTIDE SEQUENCE [LARGE SCALE GENOMIC DNA]</scope>
    <source>
        <strain evidence="2 3">JCM 3053</strain>
    </source>
</reference>
<dbReference type="EMBL" id="BAAART010000018">
    <property type="protein sequence ID" value="GAA2220719.1"/>
    <property type="molecule type" value="Genomic_DNA"/>
</dbReference>
<name>A0ABN3D5J2_9ACTN</name>
<comment type="caution">
    <text evidence="2">The sequence shown here is derived from an EMBL/GenBank/DDBJ whole genome shotgun (WGS) entry which is preliminary data.</text>
</comment>
<keyword evidence="1" id="KW-0812">Transmembrane</keyword>
<sequence length="217" mass="23789">MYAGVLDGSSWRWHVDGIMVAMDAGIAAVLGAGVGTIGMIVTGWTARSATKMQMRNESLRERREPRRASYEAFSSAVATLHDHLEPWVNFGRLLDRSRPYGDEGARSASYLKHSEFKDGYVAHAIALADEVSRFGRHVVLDGPAELEPFVTRVTELSSGLVAPFRILQSFARISDEAGDSTVAYDTSAFPEKLKQLDQAVRQFLQHASTALDSDVVS</sequence>
<organism evidence="2 3">
    <name type="scientific">Streptomyces indiaensis</name>
    <dbReference type="NCBI Taxonomy" id="284033"/>
    <lineage>
        <taxon>Bacteria</taxon>
        <taxon>Bacillati</taxon>
        <taxon>Actinomycetota</taxon>
        <taxon>Actinomycetes</taxon>
        <taxon>Kitasatosporales</taxon>
        <taxon>Streptomycetaceae</taxon>
        <taxon>Streptomyces</taxon>
    </lineage>
</organism>
<keyword evidence="1" id="KW-1133">Transmembrane helix</keyword>
<evidence type="ECO:0000256" key="1">
    <source>
        <dbReference type="SAM" id="Phobius"/>
    </source>
</evidence>
<keyword evidence="1" id="KW-0472">Membrane</keyword>
<keyword evidence="3" id="KW-1185">Reference proteome</keyword>
<proteinExistence type="predicted"/>
<feature type="transmembrane region" description="Helical" evidence="1">
    <location>
        <begin position="20"/>
        <end position="46"/>
    </location>
</feature>